<proteinExistence type="predicted"/>
<accession>A0A1M2VMJ9</accession>
<reference evidence="1 2" key="1">
    <citation type="submission" date="2016-10" db="EMBL/GenBank/DDBJ databases">
        <title>Genome sequence of the basidiomycete white-rot fungus Trametes pubescens.</title>
        <authorList>
            <person name="Makela M.R."/>
            <person name="Granchi Z."/>
            <person name="Peng M."/>
            <person name="De Vries R.P."/>
            <person name="Grigoriev I."/>
            <person name="Riley R."/>
            <person name="Hilden K."/>
        </authorList>
    </citation>
    <scope>NUCLEOTIDE SEQUENCE [LARGE SCALE GENOMIC DNA]</scope>
    <source>
        <strain evidence="1 2">FBCC735</strain>
    </source>
</reference>
<dbReference type="Proteomes" id="UP000184267">
    <property type="component" value="Unassembled WGS sequence"/>
</dbReference>
<name>A0A1M2VMJ9_TRAPU</name>
<evidence type="ECO:0000313" key="2">
    <source>
        <dbReference type="Proteomes" id="UP000184267"/>
    </source>
</evidence>
<organism evidence="1 2">
    <name type="scientific">Trametes pubescens</name>
    <name type="common">White-rot fungus</name>
    <dbReference type="NCBI Taxonomy" id="154538"/>
    <lineage>
        <taxon>Eukaryota</taxon>
        <taxon>Fungi</taxon>
        <taxon>Dikarya</taxon>
        <taxon>Basidiomycota</taxon>
        <taxon>Agaricomycotina</taxon>
        <taxon>Agaricomycetes</taxon>
        <taxon>Polyporales</taxon>
        <taxon>Polyporaceae</taxon>
        <taxon>Trametes</taxon>
    </lineage>
</organism>
<protein>
    <submittedName>
        <fullName evidence="1">Uncharacterized protein</fullName>
    </submittedName>
</protein>
<evidence type="ECO:0000313" key="1">
    <source>
        <dbReference type="EMBL" id="OJT08796.1"/>
    </source>
</evidence>
<dbReference type="EMBL" id="MNAD01001011">
    <property type="protein sequence ID" value="OJT08796.1"/>
    <property type="molecule type" value="Genomic_DNA"/>
</dbReference>
<gene>
    <name evidence="1" type="ORF">TRAPUB_302</name>
</gene>
<sequence length="84" mass="8709">MSVCTISAWEPPQHTHERVPALSARIEASVDLSVSGVPVSVVPARSVPCDATFDAAHAPDPAVPTAEANVTGAVLRGDNKRPQV</sequence>
<dbReference type="AlphaFoldDB" id="A0A1M2VMJ9"/>
<keyword evidence="2" id="KW-1185">Reference proteome</keyword>
<comment type="caution">
    <text evidence="1">The sequence shown here is derived from an EMBL/GenBank/DDBJ whole genome shotgun (WGS) entry which is preliminary data.</text>
</comment>